<accession>A0A3S1CZF8</accession>
<evidence type="ECO:0000313" key="2">
    <source>
        <dbReference type="Proteomes" id="UP000272464"/>
    </source>
</evidence>
<dbReference type="RefSeq" id="WP_127199127.1">
    <property type="nucleotide sequence ID" value="NZ_RZNX01000003.1"/>
</dbReference>
<organism evidence="1 2">
    <name type="scientific">Paenibacillus zeisoli</name>
    <dbReference type="NCBI Taxonomy" id="2496267"/>
    <lineage>
        <taxon>Bacteria</taxon>
        <taxon>Bacillati</taxon>
        <taxon>Bacillota</taxon>
        <taxon>Bacilli</taxon>
        <taxon>Bacillales</taxon>
        <taxon>Paenibacillaceae</taxon>
        <taxon>Paenibacillus</taxon>
    </lineage>
</organism>
<dbReference type="AlphaFoldDB" id="A0A3S1CZF8"/>
<evidence type="ECO:0008006" key="3">
    <source>
        <dbReference type="Google" id="ProtNLM"/>
    </source>
</evidence>
<dbReference type="NCBIfam" id="NF038161">
    <property type="entry name" value="lant_II_LchA2"/>
    <property type="match status" value="1"/>
</dbReference>
<dbReference type="Proteomes" id="UP000272464">
    <property type="component" value="Unassembled WGS sequence"/>
</dbReference>
<reference evidence="1 2" key="1">
    <citation type="submission" date="2018-12" db="EMBL/GenBank/DDBJ databases">
        <authorList>
            <person name="Sun L."/>
            <person name="Chen Z."/>
        </authorList>
    </citation>
    <scope>NUCLEOTIDE SEQUENCE [LARGE SCALE GENOMIC DNA]</scope>
    <source>
        <strain evidence="1 2">3-5-3</strain>
    </source>
</reference>
<dbReference type="OrthoDB" id="9888210at2"/>
<proteinExistence type="predicted"/>
<gene>
    <name evidence="1" type="ORF">EJP77_10180</name>
</gene>
<comment type="caution">
    <text evidence="1">The sequence shown here is derived from an EMBL/GenBank/DDBJ whole genome shotgun (WGS) entry which is preliminary data.</text>
</comment>
<protein>
    <recommendedName>
        <fullName evidence="3">Lantibiotic</fullName>
    </recommendedName>
</protein>
<name>A0A3S1CZF8_9BACL</name>
<sequence length="60" mass="6280">MMKAELNQISGMIEENELELLAGNEDVKGGWTPVATVVISVIGITLNATPCPTSACTKSC</sequence>
<keyword evidence="2" id="KW-1185">Reference proteome</keyword>
<evidence type="ECO:0000313" key="1">
    <source>
        <dbReference type="EMBL" id="RUT31747.1"/>
    </source>
</evidence>
<dbReference type="EMBL" id="RZNX01000003">
    <property type="protein sequence ID" value="RUT31747.1"/>
    <property type="molecule type" value="Genomic_DNA"/>
</dbReference>